<dbReference type="NCBIfam" id="TIGR00976">
    <property type="entry name" value="CocE_NonD"/>
    <property type="match status" value="1"/>
</dbReference>
<evidence type="ECO:0000256" key="5">
    <source>
        <dbReference type="ARBA" id="ARBA00022989"/>
    </source>
</evidence>
<dbReference type="Pfam" id="PF08530">
    <property type="entry name" value="PepX_C"/>
    <property type="match status" value="1"/>
</dbReference>
<reference evidence="9 10" key="1">
    <citation type="journal article" date="2017" name="G3 (Bethesda)">
        <title>First Draft Genome Sequence of the Pathogenic Fungus Lomentospora prolificans (Formerly Scedosporium prolificans).</title>
        <authorList>
            <person name="Luo R."/>
            <person name="Zimin A."/>
            <person name="Workman R."/>
            <person name="Fan Y."/>
            <person name="Pertea G."/>
            <person name="Grossman N."/>
            <person name="Wear M.P."/>
            <person name="Jia B."/>
            <person name="Miller H."/>
            <person name="Casadevall A."/>
            <person name="Timp W."/>
            <person name="Zhang S.X."/>
            <person name="Salzberg S.L."/>
        </authorList>
    </citation>
    <scope>NUCLEOTIDE SEQUENCE [LARGE SCALE GENOMIC DNA]</scope>
    <source>
        <strain evidence="9 10">JHH-5317</strain>
    </source>
</reference>
<proteinExistence type="inferred from homology"/>
<feature type="transmembrane region" description="Helical" evidence="7">
    <location>
        <begin position="682"/>
        <end position="705"/>
    </location>
</feature>
<gene>
    <name evidence="9" type="ORF">jhhlp_004857</name>
</gene>
<dbReference type="InParanoid" id="A0A2N3N7V2"/>
<accession>A0A2N3N7V2</accession>
<evidence type="ECO:0000256" key="6">
    <source>
        <dbReference type="ARBA" id="ARBA00023136"/>
    </source>
</evidence>
<evidence type="ECO:0000313" key="10">
    <source>
        <dbReference type="Proteomes" id="UP000233524"/>
    </source>
</evidence>
<comment type="similarity">
    <text evidence="2">Belongs to the major facilitator superfamily. TCR/Tet family.</text>
</comment>
<dbReference type="Pfam" id="PF07690">
    <property type="entry name" value="MFS_1"/>
    <property type="match status" value="1"/>
</dbReference>
<dbReference type="PANTHER" id="PTHR23501">
    <property type="entry name" value="MAJOR FACILITATOR SUPERFAMILY"/>
    <property type="match status" value="1"/>
</dbReference>
<comment type="subcellular location">
    <subcellularLocation>
        <location evidence="1">Membrane</location>
        <topology evidence="1">Multi-pass membrane protein</topology>
    </subcellularLocation>
</comment>
<dbReference type="InterPro" id="IPR036259">
    <property type="entry name" value="MFS_trans_sf"/>
</dbReference>
<dbReference type="Gene3D" id="1.20.1250.20">
    <property type="entry name" value="MFS general substrate transporter like domains"/>
    <property type="match status" value="1"/>
</dbReference>
<evidence type="ECO:0000256" key="3">
    <source>
        <dbReference type="ARBA" id="ARBA00022692"/>
    </source>
</evidence>
<name>A0A2N3N7V2_9PEZI</name>
<dbReference type="GO" id="GO:0008239">
    <property type="term" value="F:dipeptidyl-peptidase activity"/>
    <property type="evidence" value="ECO:0007669"/>
    <property type="project" value="InterPro"/>
</dbReference>
<dbReference type="InterPro" id="IPR029058">
    <property type="entry name" value="AB_hydrolase_fold"/>
</dbReference>
<dbReference type="Proteomes" id="UP000233524">
    <property type="component" value="Unassembled WGS sequence"/>
</dbReference>
<dbReference type="VEuPathDB" id="FungiDB:jhhlp_004857"/>
<dbReference type="GO" id="GO:0005886">
    <property type="term" value="C:plasma membrane"/>
    <property type="evidence" value="ECO:0007669"/>
    <property type="project" value="TreeGrafter"/>
</dbReference>
<feature type="transmembrane region" description="Helical" evidence="7">
    <location>
        <begin position="871"/>
        <end position="897"/>
    </location>
</feature>
<dbReference type="PROSITE" id="PS50850">
    <property type="entry name" value="MFS"/>
    <property type="match status" value="1"/>
</dbReference>
<evidence type="ECO:0000259" key="8">
    <source>
        <dbReference type="PROSITE" id="PS50850"/>
    </source>
</evidence>
<evidence type="ECO:0000256" key="4">
    <source>
        <dbReference type="ARBA" id="ARBA00022801"/>
    </source>
</evidence>
<dbReference type="SUPFAM" id="SSF49785">
    <property type="entry name" value="Galactose-binding domain-like"/>
    <property type="match status" value="1"/>
</dbReference>
<feature type="domain" description="Major facilitator superfamily (MFS) profile" evidence="8">
    <location>
        <begin position="587"/>
        <end position="1051"/>
    </location>
</feature>
<dbReference type="InterPro" id="IPR008979">
    <property type="entry name" value="Galactose-bd-like_sf"/>
</dbReference>
<protein>
    <recommendedName>
        <fullName evidence="8">Major facilitator superfamily (MFS) profile domain-containing protein</fullName>
    </recommendedName>
</protein>
<feature type="transmembrane region" description="Helical" evidence="7">
    <location>
        <begin position="849"/>
        <end position="865"/>
    </location>
</feature>
<feature type="transmembrane region" description="Helical" evidence="7">
    <location>
        <begin position="776"/>
        <end position="796"/>
    </location>
</feature>
<sequence>MPVSQQTAIKRIAEPKVGENGYTGFHPGKTEVFKAGSKPFGEDTRALTSDVLLDHDVEVVVRDGVRLYIDVYRPADSTEKIPAILSWSPYGKKYSALDMLPMTKWHSCVKRSDLSGLEKFEGLDPAIWCPKGYAIVSVDARGAGNSDGHICVLGSQEAEDGYDVVEAVAKLPWCNGNIGMAGNSYLAISQWFTAAQQPPSLKAIAPWEGLSDLYREQFCRGGWFSMSNFDLITKEILRGHPNSGVEDIAEMYRRSSTMNEFWKDKRVDMTKIQCPVYIRGSDVSSLHNMGSVRAWLEIPHDKKWIQWGAYQEWFELYSIPRSAEDLTVFFDHYLRGIDNGWERDTPKVRWATLQYGDSHPILDIELKDFPAPDTKYIELFLSDGGRLTETAPTEALTLSYNSEDRNSWLEFTHTFSEASRLIGLPKTTLYVSCDTRDDFVVFVILIKKDKDGKDMLHLNFPFEAAPVNSMSEISAKDQHSVNTHIGPMGILRASHRAVDHSKSIHPNFPFHPHEQEDKVPPGTIVKLDIGIWALGIDYEAGESISIRIGGQNLAAAEYAAWSISRPEHELNRGEHKLYIGPLRRRIVMFSLCLALFLSALDVTIVATALPRIAHELGADAEEYAWIGSSYTLANTASVAIWAKLSDIFGRKPIIMIANVAFLVGSLLSGLSKSVGMLIAGRIIQGLGAGGCTVLVTIVISDLFALRDRAKYYGLTGIVYAISSSVGPVLGGVFTQTIGWRWCFYINLPFDGLSLIALLLALKVHTPKTTLAAGLKSLDWIGSILIVGGTICFLYGLGSGAGNQDSWKSAQVICLLVFGVVILVLFGVYEYRHAINPLVPMRIFSQRTNIASMAVLCLHGFVFISYDYFLPLYFQIALGLAPIISGVSLLALVLPLSITTMGAAWFMKRTGAYLVPINLGAVVMTAGTGLLISLSAKTDWAKIMVFQIIVGLGAGPLFQAPMISLQAHLPQKDVAAASSASQFLRSLSSSMSIVIGTVLLQAKHGDNQLTEAGNTPGSAEEYVDAMKYMWVFYTAMSGVIVLTCLFIKKMPVQEKS</sequence>
<dbReference type="InterPro" id="IPR020846">
    <property type="entry name" value="MFS_dom"/>
</dbReference>
<dbReference type="InterPro" id="IPR005674">
    <property type="entry name" value="CocE/Ser_esterase"/>
</dbReference>
<keyword evidence="6 7" id="KW-0472">Membrane</keyword>
<dbReference type="SUPFAM" id="SSF53474">
    <property type="entry name" value="alpha/beta-Hydrolases"/>
    <property type="match status" value="1"/>
</dbReference>
<dbReference type="Gene3D" id="1.10.3020.20">
    <property type="match status" value="1"/>
</dbReference>
<dbReference type="Gene3D" id="1.20.1720.10">
    <property type="entry name" value="Multidrug resistance protein D"/>
    <property type="match status" value="1"/>
</dbReference>
<organism evidence="9 10">
    <name type="scientific">Lomentospora prolificans</name>
    <dbReference type="NCBI Taxonomy" id="41688"/>
    <lineage>
        <taxon>Eukaryota</taxon>
        <taxon>Fungi</taxon>
        <taxon>Dikarya</taxon>
        <taxon>Ascomycota</taxon>
        <taxon>Pezizomycotina</taxon>
        <taxon>Sordariomycetes</taxon>
        <taxon>Hypocreomycetidae</taxon>
        <taxon>Microascales</taxon>
        <taxon>Microascaceae</taxon>
        <taxon>Lomentospora</taxon>
    </lineage>
</organism>
<keyword evidence="5 7" id="KW-1133">Transmembrane helix</keyword>
<feature type="transmembrane region" description="Helical" evidence="7">
    <location>
        <begin position="717"/>
        <end position="737"/>
    </location>
</feature>
<comment type="caution">
    <text evidence="9">The sequence shown here is derived from an EMBL/GenBank/DDBJ whole genome shotgun (WGS) entry which is preliminary data.</text>
</comment>
<feature type="transmembrane region" description="Helical" evidence="7">
    <location>
        <begin position="909"/>
        <end position="933"/>
    </location>
</feature>
<keyword evidence="4" id="KW-0378">Hydrolase</keyword>
<dbReference type="Pfam" id="PF02129">
    <property type="entry name" value="Peptidase_S15"/>
    <property type="match status" value="1"/>
</dbReference>
<dbReference type="Gene3D" id="3.40.50.1820">
    <property type="entry name" value="alpha/beta hydrolase"/>
    <property type="match status" value="1"/>
</dbReference>
<dbReference type="InterPro" id="IPR000383">
    <property type="entry name" value="Xaa-Pro-like_dom"/>
</dbReference>
<dbReference type="InterPro" id="IPR013736">
    <property type="entry name" value="Xaa-Pro_dipept_C"/>
</dbReference>
<feature type="transmembrane region" description="Helical" evidence="7">
    <location>
        <begin position="743"/>
        <end position="764"/>
    </location>
</feature>
<dbReference type="EMBL" id="NLAX01000095">
    <property type="protein sequence ID" value="PKS08474.1"/>
    <property type="molecule type" value="Genomic_DNA"/>
</dbReference>
<feature type="transmembrane region" description="Helical" evidence="7">
    <location>
        <begin position="939"/>
        <end position="961"/>
    </location>
</feature>
<evidence type="ECO:0000256" key="7">
    <source>
        <dbReference type="SAM" id="Phobius"/>
    </source>
</evidence>
<feature type="transmembrane region" description="Helical" evidence="7">
    <location>
        <begin position="808"/>
        <end position="828"/>
    </location>
</feature>
<dbReference type="PRINTS" id="PR01036">
    <property type="entry name" value="TCRTETB"/>
</dbReference>
<dbReference type="SMART" id="SM00939">
    <property type="entry name" value="PepX_C"/>
    <property type="match status" value="1"/>
</dbReference>
<keyword evidence="3 7" id="KW-0812">Transmembrane</keyword>
<dbReference type="OrthoDB" id="2578740at2759"/>
<keyword evidence="10" id="KW-1185">Reference proteome</keyword>
<evidence type="ECO:0000256" key="1">
    <source>
        <dbReference type="ARBA" id="ARBA00004141"/>
    </source>
</evidence>
<feature type="transmembrane region" description="Helical" evidence="7">
    <location>
        <begin position="1027"/>
        <end position="1046"/>
    </location>
</feature>
<feature type="transmembrane region" description="Helical" evidence="7">
    <location>
        <begin position="653"/>
        <end position="670"/>
    </location>
</feature>
<dbReference type="PANTHER" id="PTHR23501:SF102">
    <property type="entry name" value="DRUG TRANSPORTER, PUTATIVE (AFU_ORTHOLOGUE AFUA_3G08530)-RELATED"/>
    <property type="match status" value="1"/>
</dbReference>
<dbReference type="CDD" id="cd17502">
    <property type="entry name" value="MFS_Azr1_MDR_like"/>
    <property type="match status" value="1"/>
</dbReference>
<dbReference type="GO" id="GO:0022857">
    <property type="term" value="F:transmembrane transporter activity"/>
    <property type="evidence" value="ECO:0007669"/>
    <property type="project" value="InterPro"/>
</dbReference>
<dbReference type="SUPFAM" id="SSF103473">
    <property type="entry name" value="MFS general substrate transporter"/>
    <property type="match status" value="1"/>
</dbReference>
<dbReference type="InterPro" id="IPR011701">
    <property type="entry name" value="MFS"/>
</dbReference>
<feature type="transmembrane region" description="Helical" evidence="7">
    <location>
        <begin position="586"/>
        <end position="611"/>
    </location>
</feature>
<dbReference type="Gene3D" id="2.60.120.260">
    <property type="entry name" value="Galactose-binding domain-like"/>
    <property type="match status" value="1"/>
</dbReference>
<dbReference type="AlphaFoldDB" id="A0A2N3N7V2"/>
<evidence type="ECO:0000256" key="2">
    <source>
        <dbReference type="ARBA" id="ARBA00007520"/>
    </source>
</evidence>
<evidence type="ECO:0000313" key="9">
    <source>
        <dbReference type="EMBL" id="PKS08474.1"/>
    </source>
</evidence>